<feature type="domain" description="SMODS-associated and fused to various effectors" evidence="1">
    <location>
        <begin position="2"/>
        <end position="42"/>
    </location>
</feature>
<gene>
    <name evidence="2" type="ORF">BZL29_7988</name>
</gene>
<evidence type="ECO:0000313" key="2">
    <source>
        <dbReference type="EMBL" id="OOK65345.1"/>
    </source>
</evidence>
<dbReference type="InterPro" id="IPR040836">
    <property type="entry name" value="SAVED"/>
</dbReference>
<sequence>MHLFLIGPLGLAVLLGHHWNRITTTNIYEHLGAKEYVHAFTVDA</sequence>
<evidence type="ECO:0000259" key="1">
    <source>
        <dbReference type="Pfam" id="PF18145"/>
    </source>
</evidence>
<dbReference type="Pfam" id="PF18145">
    <property type="entry name" value="SAVED"/>
    <property type="match status" value="1"/>
</dbReference>
<comment type="caution">
    <text evidence="2">The sequence shown here is derived from an EMBL/GenBank/DDBJ whole genome shotgun (WGS) entry which is preliminary data.</text>
</comment>
<dbReference type="EMBL" id="MVBN01000011">
    <property type="protein sequence ID" value="OOK65345.1"/>
    <property type="molecule type" value="Genomic_DNA"/>
</dbReference>
<organism evidence="2 3">
    <name type="scientific">Mycobacterium kansasii</name>
    <dbReference type="NCBI Taxonomy" id="1768"/>
    <lineage>
        <taxon>Bacteria</taxon>
        <taxon>Bacillati</taxon>
        <taxon>Actinomycetota</taxon>
        <taxon>Actinomycetes</taxon>
        <taxon>Mycobacteriales</taxon>
        <taxon>Mycobacteriaceae</taxon>
        <taxon>Mycobacterium</taxon>
    </lineage>
</organism>
<reference evidence="2 3" key="1">
    <citation type="submission" date="2017-02" db="EMBL/GenBank/DDBJ databases">
        <title>Complete genome sequences of Mycobacterium kansasii strains isolated from rhesus macaques.</title>
        <authorList>
            <person name="Panda A."/>
            <person name="Nagaraj S."/>
            <person name="Zhao X."/>
            <person name="Tettelin H."/>
            <person name="Detolla L.J."/>
        </authorList>
    </citation>
    <scope>NUCLEOTIDE SEQUENCE [LARGE SCALE GENOMIC DNA]</scope>
    <source>
        <strain evidence="2 3">11-3469</strain>
    </source>
</reference>
<dbReference type="AlphaFoldDB" id="A0A1V3WEK5"/>
<accession>A0A1V3WEK5</accession>
<name>A0A1V3WEK5_MYCKA</name>
<proteinExistence type="predicted"/>
<protein>
    <recommendedName>
        <fullName evidence="1">SMODS-associated and fused to various effectors domain-containing protein</fullName>
    </recommendedName>
</protein>
<dbReference type="Proteomes" id="UP000188532">
    <property type="component" value="Unassembled WGS sequence"/>
</dbReference>
<evidence type="ECO:0000313" key="3">
    <source>
        <dbReference type="Proteomes" id="UP000188532"/>
    </source>
</evidence>